<evidence type="ECO:0000259" key="2">
    <source>
        <dbReference type="PROSITE" id="PS50006"/>
    </source>
</evidence>
<dbReference type="PROSITE" id="PS50006">
    <property type="entry name" value="FHA_DOMAIN"/>
    <property type="match status" value="1"/>
</dbReference>
<name>A0AAD3SP33_NEPGR</name>
<dbReference type="PANTHER" id="PTHR13233">
    <property type="entry name" value="MICROSPHERULE PROTEIN 1"/>
    <property type="match status" value="1"/>
</dbReference>
<dbReference type="GO" id="GO:0031011">
    <property type="term" value="C:Ino80 complex"/>
    <property type="evidence" value="ECO:0007669"/>
    <property type="project" value="InterPro"/>
</dbReference>
<dbReference type="Pfam" id="PF00498">
    <property type="entry name" value="FHA"/>
    <property type="match status" value="1"/>
</dbReference>
<dbReference type="InterPro" id="IPR025999">
    <property type="entry name" value="MCRS_N"/>
</dbReference>
<dbReference type="InterPro" id="IPR037912">
    <property type="entry name" value="MCRS1"/>
</dbReference>
<sequence>MGALAPIAQWIPEDDLILKNAVEAGASLESLAKGAVHFSRRFTIRELQDRWYSLLYDPVISVEASVCMIEFERSAFNAPSKSTRTNNANEKKYGHGKRKAESVRRCYYAMQKRICSEPLNQAGDSFLVAAGDNCCLNGNDALEPNTIVGVPTGNHFGFEDADFGTVNHVFSEVVEDSGPSCGVGGSSHGFHIRQQNKLQDLSLEKASMQGVIPHNVGKDVGVNGNGLGVGVMEPSINIPAHNLFVAHDMETNNISSTIDNMCSGYAGNQVFNSSISDCEASIHHLQYSSPPPAMSDWRTIGAISTPKVPGDASMGEKDLQAGDAFGIPDEGYAGDSRTSEFEVAHSESKLKNQMSCSQLKNSTDCTEGYLAELSNSLLDFTSEEEMLFMDADGKKGIDKSYLENLSSLLLNSPNDVNEDQMSSLPETRASVAPEIYVDIPTGSCAGELDSDGNNCLGDKPITADSVEHMPSSASVSSQFPELLNGVICCTLNTEDPDIPCNDDVILTAKPRPSSFRKTTFNIANHTASSFKNSSGSLTSEAGLNIVKREAQAGSQTSGPEMGLSNTASGFGVKFEVPESDSINVASKHPDIAYGGVCESTLVPKRETSEVVLSRQSGCNLADKPTQVSVSVLQTSSARINQEAQELTKSRNQELHAQVVSKDAGVPDPAGERLLSDPEEQSSESDADIPYFSDIESMILDMDLGPDDQASYSSRGVLKYQHEEAKRAIIRLEQGAHSYMQRAMASHGAFAVFYGRHSKHYIKKPEVLLGRATDDVTVDIDLGREGRANKISRRQAIIKMDKDGSFHLRNLGKCSISVNCKEIYSGQSLSLHPNCLIEIRGMPFIFETNHTWVKQYCDDATRKDPSQGT</sequence>
<proteinExistence type="predicted"/>
<dbReference type="Proteomes" id="UP001279734">
    <property type="component" value="Unassembled WGS sequence"/>
</dbReference>
<protein>
    <recommendedName>
        <fullName evidence="2">FHA domain-containing protein</fullName>
    </recommendedName>
</protein>
<evidence type="ECO:0000313" key="4">
    <source>
        <dbReference type="Proteomes" id="UP001279734"/>
    </source>
</evidence>
<dbReference type="SUPFAM" id="SSF49879">
    <property type="entry name" value="SMAD/FHA domain"/>
    <property type="match status" value="1"/>
</dbReference>
<dbReference type="InterPro" id="IPR000253">
    <property type="entry name" value="FHA_dom"/>
</dbReference>
<dbReference type="AlphaFoldDB" id="A0AAD3SP33"/>
<feature type="region of interest" description="Disordered" evidence="1">
    <location>
        <begin position="660"/>
        <end position="687"/>
    </location>
</feature>
<evidence type="ECO:0000313" key="3">
    <source>
        <dbReference type="EMBL" id="GMH13926.1"/>
    </source>
</evidence>
<feature type="domain" description="FHA" evidence="2">
    <location>
        <begin position="766"/>
        <end position="822"/>
    </location>
</feature>
<dbReference type="Gene3D" id="2.60.200.20">
    <property type="match status" value="1"/>
</dbReference>
<reference evidence="3" key="1">
    <citation type="submission" date="2023-05" db="EMBL/GenBank/DDBJ databases">
        <title>Nepenthes gracilis genome sequencing.</title>
        <authorList>
            <person name="Fukushima K."/>
        </authorList>
    </citation>
    <scope>NUCLEOTIDE SEQUENCE</scope>
    <source>
        <strain evidence="3">SING2019-196</strain>
    </source>
</reference>
<dbReference type="FunFam" id="2.60.200.20:FF:000052">
    <property type="entry name" value="Microspherule protein 1"/>
    <property type="match status" value="1"/>
</dbReference>
<accession>A0AAD3SP33</accession>
<dbReference type="EMBL" id="BSYO01000013">
    <property type="protein sequence ID" value="GMH13926.1"/>
    <property type="molecule type" value="Genomic_DNA"/>
</dbReference>
<dbReference type="SMART" id="SM00240">
    <property type="entry name" value="FHA"/>
    <property type="match status" value="1"/>
</dbReference>
<dbReference type="Pfam" id="PF13325">
    <property type="entry name" value="MCRS_N"/>
    <property type="match status" value="1"/>
</dbReference>
<feature type="compositionally biased region" description="Acidic residues" evidence="1">
    <location>
        <begin position="676"/>
        <end position="686"/>
    </location>
</feature>
<dbReference type="GO" id="GO:0045944">
    <property type="term" value="P:positive regulation of transcription by RNA polymerase II"/>
    <property type="evidence" value="ECO:0007669"/>
    <property type="project" value="TreeGrafter"/>
</dbReference>
<dbReference type="GO" id="GO:0071339">
    <property type="term" value="C:MLL1 complex"/>
    <property type="evidence" value="ECO:0007669"/>
    <property type="project" value="InterPro"/>
</dbReference>
<dbReference type="InterPro" id="IPR008984">
    <property type="entry name" value="SMAD_FHA_dom_sf"/>
</dbReference>
<dbReference type="PANTHER" id="PTHR13233:SF0">
    <property type="entry name" value="MICROSPHERULE PROTEIN 1"/>
    <property type="match status" value="1"/>
</dbReference>
<comment type="caution">
    <text evidence="3">The sequence shown here is derived from an EMBL/GenBank/DDBJ whole genome shotgun (WGS) entry which is preliminary data.</text>
</comment>
<keyword evidence="4" id="KW-1185">Reference proteome</keyword>
<dbReference type="GO" id="GO:0044545">
    <property type="term" value="C:NSL complex"/>
    <property type="evidence" value="ECO:0007669"/>
    <property type="project" value="TreeGrafter"/>
</dbReference>
<organism evidence="3 4">
    <name type="scientific">Nepenthes gracilis</name>
    <name type="common">Slender pitcher plant</name>
    <dbReference type="NCBI Taxonomy" id="150966"/>
    <lineage>
        <taxon>Eukaryota</taxon>
        <taxon>Viridiplantae</taxon>
        <taxon>Streptophyta</taxon>
        <taxon>Embryophyta</taxon>
        <taxon>Tracheophyta</taxon>
        <taxon>Spermatophyta</taxon>
        <taxon>Magnoliopsida</taxon>
        <taxon>eudicotyledons</taxon>
        <taxon>Gunneridae</taxon>
        <taxon>Pentapetalae</taxon>
        <taxon>Caryophyllales</taxon>
        <taxon>Nepenthaceae</taxon>
        <taxon>Nepenthes</taxon>
    </lineage>
</organism>
<gene>
    <name evidence="3" type="ORF">Nepgr_015767</name>
</gene>
<dbReference type="CDD" id="cd22687">
    <property type="entry name" value="FHA_MCRS1"/>
    <property type="match status" value="1"/>
</dbReference>
<evidence type="ECO:0000256" key="1">
    <source>
        <dbReference type="SAM" id="MobiDB-lite"/>
    </source>
</evidence>
<dbReference type="GO" id="GO:0002151">
    <property type="term" value="F:G-quadruplex RNA binding"/>
    <property type="evidence" value="ECO:0007669"/>
    <property type="project" value="InterPro"/>
</dbReference>